<dbReference type="InterPro" id="IPR024173">
    <property type="entry name" value="Pesterase_MJ0037-like"/>
</dbReference>
<evidence type="ECO:0000259" key="1">
    <source>
        <dbReference type="Pfam" id="PF00149"/>
    </source>
</evidence>
<dbReference type="AlphaFoldDB" id="A0A4S3M430"/>
<dbReference type="EMBL" id="SSMC01000001">
    <property type="protein sequence ID" value="THD69061.1"/>
    <property type="molecule type" value="Genomic_DNA"/>
</dbReference>
<feature type="domain" description="Calcineurin-like phosphoesterase" evidence="1">
    <location>
        <begin position="29"/>
        <end position="120"/>
    </location>
</feature>
<dbReference type="NCBIfam" id="TIGR04123">
    <property type="entry name" value="P_estr_lig_assc"/>
    <property type="match status" value="1"/>
</dbReference>
<dbReference type="InterPro" id="IPR029052">
    <property type="entry name" value="Metallo-depent_PP-like"/>
</dbReference>
<protein>
    <submittedName>
        <fullName evidence="2">Ligase-associated DNA damage response endonuclease PdeM</fullName>
        <ecNumber evidence="2">3.1.-.-</ecNumber>
    </submittedName>
</protein>
<dbReference type="Gene3D" id="3.60.21.10">
    <property type="match status" value="1"/>
</dbReference>
<dbReference type="PIRSF" id="PIRSF000887">
    <property type="entry name" value="Pesterase_MJ0037"/>
    <property type="match status" value="1"/>
</dbReference>
<keyword evidence="2" id="KW-0378">Hydrolase</keyword>
<gene>
    <name evidence="2" type="primary">pdeM</name>
    <name evidence="2" type="ORF">E7Z59_01665</name>
</gene>
<dbReference type="InterPro" id="IPR026336">
    <property type="entry name" value="PdeM-like"/>
</dbReference>
<keyword evidence="2" id="KW-0436">Ligase</keyword>
<dbReference type="PANTHER" id="PTHR39323">
    <property type="entry name" value="BLR1149 PROTEIN"/>
    <property type="match status" value="1"/>
</dbReference>
<dbReference type="InterPro" id="IPR004843">
    <property type="entry name" value="Calcineurin-like_PHP"/>
</dbReference>
<dbReference type="Pfam" id="PF00149">
    <property type="entry name" value="Metallophos"/>
    <property type="match status" value="1"/>
</dbReference>
<keyword evidence="2" id="KW-0540">Nuclease</keyword>
<dbReference type="GO" id="GO:0004519">
    <property type="term" value="F:endonuclease activity"/>
    <property type="evidence" value="ECO:0007669"/>
    <property type="project" value="UniProtKB-KW"/>
</dbReference>
<dbReference type="SUPFAM" id="SSF56300">
    <property type="entry name" value="Metallo-dependent phosphatases"/>
    <property type="match status" value="1"/>
</dbReference>
<organism evidence="2 3">
    <name type="scientific">Robertkochia marina</name>
    <dbReference type="NCBI Taxonomy" id="1227945"/>
    <lineage>
        <taxon>Bacteria</taxon>
        <taxon>Pseudomonadati</taxon>
        <taxon>Bacteroidota</taxon>
        <taxon>Flavobacteriia</taxon>
        <taxon>Flavobacteriales</taxon>
        <taxon>Flavobacteriaceae</taxon>
        <taxon>Robertkochia</taxon>
    </lineage>
</organism>
<dbReference type="RefSeq" id="WP_136334551.1">
    <property type="nucleotide sequence ID" value="NZ_QXMP01000004.1"/>
</dbReference>
<proteinExistence type="predicted"/>
<dbReference type="GO" id="GO:0016787">
    <property type="term" value="F:hydrolase activity"/>
    <property type="evidence" value="ECO:0007669"/>
    <property type="project" value="UniProtKB-KW"/>
</dbReference>
<keyword evidence="3" id="KW-1185">Reference proteome</keyword>
<dbReference type="CDD" id="cd07391">
    <property type="entry name" value="MPP_PF1019"/>
    <property type="match status" value="1"/>
</dbReference>
<comment type="caution">
    <text evidence="2">The sequence shown here is derived from an EMBL/GenBank/DDBJ whole genome shotgun (WGS) entry which is preliminary data.</text>
</comment>
<evidence type="ECO:0000313" key="3">
    <source>
        <dbReference type="Proteomes" id="UP000305939"/>
    </source>
</evidence>
<name>A0A4S3M430_9FLAO</name>
<reference evidence="2 3" key="1">
    <citation type="submission" date="2019-04" db="EMBL/GenBank/DDBJ databases">
        <title>Draft genome sequence of Robertkochia marina CC-AMO-30D.</title>
        <authorList>
            <person name="Hameed A."/>
            <person name="Lin S.-Y."/>
            <person name="Shahina M."/>
            <person name="Lai W.-A."/>
            <person name="Young C.-C."/>
        </authorList>
    </citation>
    <scope>NUCLEOTIDE SEQUENCE [LARGE SCALE GENOMIC DNA]</scope>
    <source>
        <strain evidence="2 3">CC-AMO-30D</strain>
    </source>
</reference>
<accession>A0A4S3M430</accession>
<dbReference type="OrthoDB" id="9795838at2"/>
<dbReference type="GO" id="GO:0016874">
    <property type="term" value="F:ligase activity"/>
    <property type="evidence" value="ECO:0007669"/>
    <property type="project" value="UniProtKB-KW"/>
</dbReference>
<dbReference type="Proteomes" id="UP000305939">
    <property type="component" value="Unassembled WGS sequence"/>
</dbReference>
<dbReference type="EC" id="3.1.-.-" evidence="2"/>
<sequence>MTPTTAVFREHTFELHPYGAAFWKDRSMLLVADVHLGKTAHFRKNGMAVPEQAMYKAYEKLDELCAHYEPETLCFLGDLFHSYINNEWKLFQSWVRTAKTNLVLITGNHDIIPEHKLEKLNIEIKDEWELEEFLLTHEPTDHPELFNLCGHIHPGIRLKGPAKQTLKLPCFFQKEHQLILPAFGEFTGKYVMTPTKEDKVFAVTPEEVLLVSGE</sequence>
<evidence type="ECO:0000313" key="2">
    <source>
        <dbReference type="EMBL" id="THD69061.1"/>
    </source>
</evidence>
<dbReference type="PANTHER" id="PTHR39323:SF1">
    <property type="entry name" value="BLR1149 PROTEIN"/>
    <property type="match status" value="1"/>
</dbReference>
<keyword evidence="2" id="KW-0255">Endonuclease</keyword>